<dbReference type="InterPro" id="IPR002110">
    <property type="entry name" value="Ankyrin_rpt"/>
</dbReference>
<dbReference type="PROSITE" id="PS50297">
    <property type="entry name" value="ANK_REP_REGION"/>
    <property type="match status" value="2"/>
</dbReference>
<dbReference type="EC" id="2.7.11.1" evidence="1"/>
<evidence type="ECO:0000256" key="3">
    <source>
        <dbReference type="ARBA" id="ARBA00022553"/>
    </source>
</evidence>
<dbReference type="PROSITE" id="PS50088">
    <property type="entry name" value="ANK_REPEAT"/>
    <property type="match status" value="2"/>
</dbReference>
<evidence type="ECO:0000256" key="11">
    <source>
        <dbReference type="SAM" id="Coils"/>
    </source>
</evidence>
<keyword evidence="11" id="KW-0175">Coiled coil</keyword>
<dbReference type="SMART" id="SM00248">
    <property type="entry name" value="ANK"/>
    <property type="match status" value="2"/>
</dbReference>
<keyword evidence="5" id="KW-0547">Nucleotide-binding</keyword>
<dbReference type="eggNOG" id="KOG0612">
    <property type="taxonomic scope" value="Eukaryota"/>
</dbReference>
<comment type="catalytic activity">
    <reaction evidence="9">
        <text>L-seryl-[protein] + ATP = O-phospho-L-seryl-[protein] + ADP + H(+)</text>
        <dbReference type="Rhea" id="RHEA:17989"/>
        <dbReference type="Rhea" id="RHEA-COMP:9863"/>
        <dbReference type="Rhea" id="RHEA-COMP:11604"/>
        <dbReference type="ChEBI" id="CHEBI:15378"/>
        <dbReference type="ChEBI" id="CHEBI:29999"/>
        <dbReference type="ChEBI" id="CHEBI:30616"/>
        <dbReference type="ChEBI" id="CHEBI:83421"/>
        <dbReference type="ChEBI" id="CHEBI:456216"/>
        <dbReference type="EC" id="2.7.11.1"/>
    </reaction>
</comment>
<dbReference type="InParanoid" id="A0A0D2WNL2"/>
<feature type="domain" description="AGC-kinase C-terminal" evidence="13">
    <location>
        <begin position="415"/>
        <end position="494"/>
    </location>
</feature>
<feature type="repeat" description="ANK" evidence="10">
    <location>
        <begin position="775"/>
        <end position="807"/>
    </location>
</feature>
<keyword evidence="15" id="KW-1185">Reference proteome</keyword>
<dbReference type="Gene3D" id="1.10.510.10">
    <property type="entry name" value="Transferase(Phosphotransferase) domain 1"/>
    <property type="match status" value="1"/>
</dbReference>
<dbReference type="EMBL" id="KE346364">
    <property type="protein sequence ID" value="KJE92745.1"/>
    <property type="molecule type" value="Genomic_DNA"/>
</dbReference>
<gene>
    <name evidence="14" type="ORF">CAOG_003654</name>
</gene>
<dbReference type="GO" id="GO:0005737">
    <property type="term" value="C:cytoplasm"/>
    <property type="evidence" value="ECO:0007669"/>
    <property type="project" value="TreeGrafter"/>
</dbReference>
<dbReference type="InterPro" id="IPR000719">
    <property type="entry name" value="Prot_kinase_dom"/>
</dbReference>
<dbReference type="PROSITE" id="PS00108">
    <property type="entry name" value="PROTEIN_KINASE_ST"/>
    <property type="match status" value="1"/>
</dbReference>
<evidence type="ECO:0000256" key="7">
    <source>
        <dbReference type="ARBA" id="ARBA00022840"/>
    </source>
</evidence>
<evidence type="ECO:0000256" key="9">
    <source>
        <dbReference type="ARBA" id="ARBA00048679"/>
    </source>
</evidence>
<keyword evidence="10" id="KW-0040">ANK repeat</keyword>
<dbReference type="Pfam" id="PF00069">
    <property type="entry name" value="Pkinase"/>
    <property type="match status" value="1"/>
</dbReference>
<protein>
    <recommendedName>
        <fullName evidence="1">non-specific serine/threonine protein kinase</fullName>
        <ecNumber evidence="1">2.7.11.1</ecNumber>
    </recommendedName>
</protein>
<dbReference type="GO" id="GO:0031032">
    <property type="term" value="P:actomyosin structure organization"/>
    <property type="evidence" value="ECO:0007669"/>
    <property type="project" value="TreeGrafter"/>
</dbReference>
<dbReference type="eggNOG" id="KOG0505">
    <property type="taxonomic scope" value="Eukaryota"/>
</dbReference>
<name>A0A0D2WNL2_CAPO3</name>
<evidence type="ECO:0000313" key="15">
    <source>
        <dbReference type="Proteomes" id="UP000008743"/>
    </source>
</evidence>
<evidence type="ECO:0000256" key="1">
    <source>
        <dbReference type="ARBA" id="ARBA00012513"/>
    </source>
</evidence>
<evidence type="ECO:0000256" key="8">
    <source>
        <dbReference type="ARBA" id="ARBA00047899"/>
    </source>
</evidence>
<dbReference type="Gene3D" id="3.30.200.20">
    <property type="entry name" value="Phosphorylase Kinase, domain 1"/>
    <property type="match status" value="2"/>
</dbReference>
<dbReference type="PANTHER" id="PTHR22988:SF71">
    <property type="entry name" value="CITRON RHO-INTERACTING KINASE"/>
    <property type="match status" value="1"/>
</dbReference>
<keyword evidence="2" id="KW-0723">Serine/threonine-protein kinase</keyword>
<dbReference type="SUPFAM" id="SSF48403">
    <property type="entry name" value="Ankyrin repeat"/>
    <property type="match status" value="1"/>
</dbReference>
<feature type="domain" description="Protein kinase" evidence="12">
    <location>
        <begin position="115"/>
        <end position="414"/>
    </location>
</feature>
<accession>A0A0D2WNL2</accession>
<evidence type="ECO:0000256" key="6">
    <source>
        <dbReference type="ARBA" id="ARBA00022777"/>
    </source>
</evidence>
<keyword evidence="3" id="KW-0597">Phosphoprotein</keyword>
<dbReference type="PROSITE" id="PS50011">
    <property type="entry name" value="PROTEIN_KINASE_DOM"/>
    <property type="match status" value="1"/>
</dbReference>
<proteinExistence type="predicted"/>
<reference evidence="15" key="1">
    <citation type="submission" date="2011-02" db="EMBL/GenBank/DDBJ databases">
        <title>The Genome Sequence of Capsaspora owczarzaki ATCC 30864.</title>
        <authorList>
            <person name="Russ C."/>
            <person name="Cuomo C."/>
            <person name="Burger G."/>
            <person name="Gray M.W."/>
            <person name="Holland P.W.H."/>
            <person name="King N."/>
            <person name="Lang F.B.F."/>
            <person name="Roger A.J."/>
            <person name="Ruiz-Trillo I."/>
            <person name="Young S.K."/>
            <person name="Zeng Q."/>
            <person name="Gargeya S."/>
            <person name="Alvarado L."/>
            <person name="Berlin A."/>
            <person name="Chapman S.B."/>
            <person name="Chen Z."/>
            <person name="Freedman E."/>
            <person name="Gellesch M."/>
            <person name="Goldberg J."/>
            <person name="Griggs A."/>
            <person name="Gujja S."/>
            <person name="Heilman E."/>
            <person name="Heiman D."/>
            <person name="Howarth C."/>
            <person name="Mehta T."/>
            <person name="Neiman D."/>
            <person name="Pearson M."/>
            <person name="Roberts A."/>
            <person name="Saif S."/>
            <person name="Shea T."/>
            <person name="Shenoy N."/>
            <person name="Sisk P."/>
            <person name="Stolte C."/>
            <person name="Sykes S."/>
            <person name="White J."/>
            <person name="Yandava C."/>
            <person name="Haas B."/>
            <person name="Nusbaum C."/>
            <person name="Birren B."/>
        </authorList>
    </citation>
    <scope>NUCLEOTIDE SEQUENCE</scope>
    <source>
        <strain evidence="15">ATCC 30864</strain>
    </source>
</reference>
<comment type="catalytic activity">
    <reaction evidence="8">
        <text>L-threonyl-[protein] + ATP = O-phospho-L-threonyl-[protein] + ADP + H(+)</text>
        <dbReference type="Rhea" id="RHEA:46608"/>
        <dbReference type="Rhea" id="RHEA-COMP:11060"/>
        <dbReference type="Rhea" id="RHEA-COMP:11605"/>
        <dbReference type="ChEBI" id="CHEBI:15378"/>
        <dbReference type="ChEBI" id="CHEBI:30013"/>
        <dbReference type="ChEBI" id="CHEBI:30616"/>
        <dbReference type="ChEBI" id="CHEBI:61977"/>
        <dbReference type="ChEBI" id="CHEBI:456216"/>
        <dbReference type="EC" id="2.7.11.1"/>
    </reaction>
</comment>
<evidence type="ECO:0000256" key="4">
    <source>
        <dbReference type="ARBA" id="ARBA00022679"/>
    </source>
</evidence>
<keyword evidence="6 14" id="KW-0418">Kinase</keyword>
<dbReference type="Pfam" id="PF12796">
    <property type="entry name" value="Ank_2"/>
    <property type="match status" value="1"/>
</dbReference>
<dbReference type="InterPro" id="IPR011009">
    <property type="entry name" value="Kinase-like_dom_sf"/>
</dbReference>
<feature type="coiled-coil region" evidence="11">
    <location>
        <begin position="59"/>
        <end position="86"/>
    </location>
</feature>
<dbReference type="AlphaFoldDB" id="A0A0D2WNL2"/>
<sequence length="864" mass="91424">MRISNNTPAAANPAAASTAPAAAAAAAAPAAAAPAAGGSSGPTDAGSLRKQLDEALAAQKNAETLLAASKDTIRELEAQVKKAVNIHQEDGANIKRKKIMDACVYDPTESGLPVPLTVDALVDGFMGLYAEARAQSIRNSKQHLADFLERYESTISMLKLHQFVKEDFVMLKTIGRGSFAESVCFRNELDFLILAAHSSLHNGQRAPGITALQSAFHDRTNVYLVMDFYAGGDLLGLLGKREQFSEEMARFYIAELVLAIDTVHKLGYVHRDIKIENLLLDNKGHVYLADFGSCSPLNEEDEAESYLSGGTPDYLSPELLAAMEGDEDAIYGADCDWWSLGCVMYEMLVGETPFYADSVLELYKNIKNYKSSLHFPNDVPLSDHAKDLIRRLCTGRDDRIGSLGVDEIMEHPFFADISWTKLRKSRTPFVPELASSTDTAFFEDFDPIAEEGAMTLEPLTRRASSAIVPDTSFGNHLPFIGYVFHKEDEEPVPVQKRFKNAALILQGNAGLVSQIMGSPLPGSPVLRGPSSPSLSSMPALNLGSPVLQRVQSLNNANNANAAAPPPLLRAASDPKIIEVVSSVRTQALSQLAASGMNASSSSLVSHAAPEALTNKPRTIVDQVTPLLRSVSDLTAGFSQIGGSSGPNPPATVAGAAQATAATTPAAVAVAPVSAAASSAPSAAVAASAAAATADIAKVSEVASPAAAATAVAVTDSAELAAANSEAAEDAAREARSKVKFVDTAVFFDAARNGDFARVKSYIEAGKLSVTSTTELERTCLHVACQGGQLPIVEYLISKGADINAVDYNLATPLHLAAFEDAEDVVRFLIDHGADLEATNVDDERPVDVCGDDDLTDYIQSRMAA</sequence>
<dbReference type="OMA" id="TIDARMH"/>
<dbReference type="PANTHER" id="PTHR22988">
    <property type="entry name" value="MYOTONIC DYSTROPHY S/T KINASE-RELATED"/>
    <property type="match status" value="1"/>
</dbReference>
<dbReference type="STRING" id="595528.A0A0D2WNL2"/>
<dbReference type="PhylomeDB" id="A0A0D2WNL2"/>
<evidence type="ECO:0000256" key="2">
    <source>
        <dbReference type="ARBA" id="ARBA00022527"/>
    </source>
</evidence>
<keyword evidence="7" id="KW-0067">ATP-binding</keyword>
<dbReference type="InterPro" id="IPR050839">
    <property type="entry name" value="Rho-assoc_Ser/Thr_Kinase"/>
</dbReference>
<evidence type="ECO:0000256" key="10">
    <source>
        <dbReference type="PROSITE-ProRule" id="PRU00023"/>
    </source>
</evidence>
<evidence type="ECO:0000259" key="13">
    <source>
        <dbReference type="PROSITE" id="PS51285"/>
    </source>
</evidence>
<organism evidence="14 15">
    <name type="scientific">Capsaspora owczarzaki (strain ATCC 30864)</name>
    <dbReference type="NCBI Taxonomy" id="595528"/>
    <lineage>
        <taxon>Eukaryota</taxon>
        <taxon>Filasterea</taxon>
        <taxon>Capsaspora</taxon>
    </lineage>
</organism>
<dbReference type="GO" id="GO:0005856">
    <property type="term" value="C:cytoskeleton"/>
    <property type="evidence" value="ECO:0007669"/>
    <property type="project" value="TreeGrafter"/>
</dbReference>
<keyword evidence="4" id="KW-0808">Transferase</keyword>
<dbReference type="InterPro" id="IPR008271">
    <property type="entry name" value="Ser/Thr_kinase_AS"/>
</dbReference>
<dbReference type="SUPFAM" id="SSF56112">
    <property type="entry name" value="Protein kinase-like (PK-like)"/>
    <property type="match status" value="1"/>
</dbReference>
<dbReference type="GO" id="GO:0004674">
    <property type="term" value="F:protein serine/threonine kinase activity"/>
    <property type="evidence" value="ECO:0007669"/>
    <property type="project" value="UniProtKB-KW"/>
</dbReference>
<dbReference type="Proteomes" id="UP000008743">
    <property type="component" value="Unassembled WGS sequence"/>
</dbReference>
<feature type="repeat" description="ANK" evidence="10">
    <location>
        <begin position="808"/>
        <end position="840"/>
    </location>
</feature>
<dbReference type="GO" id="GO:0005524">
    <property type="term" value="F:ATP binding"/>
    <property type="evidence" value="ECO:0007669"/>
    <property type="project" value="UniProtKB-KW"/>
</dbReference>
<evidence type="ECO:0000313" key="14">
    <source>
        <dbReference type="EMBL" id="KJE92745.1"/>
    </source>
</evidence>
<dbReference type="InterPro" id="IPR000961">
    <property type="entry name" value="AGC-kinase_C"/>
</dbReference>
<dbReference type="SMART" id="SM00220">
    <property type="entry name" value="S_TKc"/>
    <property type="match status" value="1"/>
</dbReference>
<dbReference type="Gene3D" id="1.25.40.20">
    <property type="entry name" value="Ankyrin repeat-containing domain"/>
    <property type="match status" value="1"/>
</dbReference>
<dbReference type="PROSITE" id="PS51285">
    <property type="entry name" value="AGC_KINASE_CTER"/>
    <property type="match status" value="1"/>
</dbReference>
<dbReference type="InterPro" id="IPR036770">
    <property type="entry name" value="Ankyrin_rpt-contain_sf"/>
</dbReference>
<dbReference type="OrthoDB" id="6764942at2759"/>
<evidence type="ECO:0000256" key="5">
    <source>
        <dbReference type="ARBA" id="ARBA00022741"/>
    </source>
</evidence>
<dbReference type="SMART" id="SM00133">
    <property type="entry name" value="S_TK_X"/>
    <property type="match status" value="1"/>
</dbReference>
<dbReference type="FunFam" id="1.10.510.10:FF:000751">
    <property type="entry name" value="Non-specific serine/threonine protein kinase"/>
    <property type="match status" value="1"/>
</dbReference>
<evidence type="ECO:0000259" key="12">
    <source>
        <dbReference type="PROSITE" id="PS50011"/>
    </source>
</evidence>